<name>A0A4C1VXS0_EUMVA</name>
<proteinExistence type="predicted"/>
<accession>A0A4C1VXS0</accession>
<keyword evidence="2" id="KW-1185">Reference proteome</keyword>
<organism evidence="1 2">
    <name type="scientific">Eumeta variegata</name>
    <name type="common">Bagworm moth</name>
    <name type="synonym">Eumeta japonica</name>
    <dbReference type="NCBI Taxonomy" id="151549"/>
    <lineage>
        <taxon>Eukaryota</taxon>
        <taxon>Metazoa</taxon>
        <taxon>Ecdysozoa</taxon>
        <taxon>Arthropoda</taxon>
        <taxon>Hexapoda</taxon>
        <taxon>Insecta</taxon>
        <taxon>Pterygota</taxon>
        <taxon>Neoptera</taxon>
        <taxon>Endopterygota</taxon>
        <taxon>Lepidoptera</taxon>
        <taxon>Glossata</taxon>
        <taxon>Ditrysia</taxon>
        <taxon>Tineoidea</taxon>
        <taxon>Psychidae</taxon>
        <taxon>Oiketicinae</taxon>
        <taxon>Eumeta</taxon>
    </lineage>
</organism>
<dbReference type="EMBL" id="BGZK01000421">
    <property type="protein sequence ID" value="GBP42615.1"/>
    <property type="molecule type" value="Genomic_DNA"/>
</dbReference>
<evidence type="ECO:0000313" key="1">
    <source>
        <dbReference type="EMBL" id="GBP42615.1"/>
    </source>
</evidence>
<dbReference type="OrthoDB" id="411871at2759"/>
<protein>
    <submittedName>
        <fullName evidence="1">Retrovirus-related Pol polyprotein from type-1 retrotransposable element R1</fullName>
    </submittedName>
</protein>
<comment type="caution">
    <text evidence="1">The sequence shown here is derived from an EMBL/GenBank/DDBJ whole genome shotgun (WGS) entry which is preliminary data.</text>
</comment>
<gene>
    <name evidence="1" type="ORF">EVAR_87166_1</name>
</gene>
<reference evidence="1 2" key="1">
    <citation type="journal article" date="2019" name="Commun. Biol.">
        <title>The bagworm genome reveals a unique fibroin gene that provides high tensile strength.</title>
        <authorList>
            <person name="Kono N."/>
            <person name="Nakamura H."/>
            <person name="Ohtoshi R."/>
            <person name="Tomita M."/>
            <person name="Numata K."/>
            <person name="Arakawa K."/>
        </authorList>
    </citation>
    <scope>NUCLEOTIDE SEQUENCE [LARGE SCALE GENOMIC DNA]</scope>
</reference>
<dbReference type="AlphaFoldDB" id="A0A4C1VXS0"/>
<sequence>MSGILMALCPDDDPSRDEEYHRLARVAAMLTPTGRDSEPISGDVLGGIVESLPNTAPGMDGISSRMVRHVWKAARPEFTSVYERCVKESVFPKVWKRGRLLVIPKGNGKPMTDP</sequence>
<dbReference type="Proteomes" id="UP000299102">
    <property type="component" value="Unassembled WGS sequence"/>
</dbReference>
<evidence type="ECO:0000313" key="2">
    <source>
        <dbReference type="Proteomes" id="UP000299102"/>
    </source>
</evidence>